<feature type="coiled-coil region" evidence="1">
    <location>
        <begin position="47"/>
        <end position="115"/>
    </location>
</feature>
<sequence>MNEKILKDPTVQLLKSVGFSDDYILKGIESGEIILKSEDAAGAHESETKQEDDINKLEKEAVEKEEKVKEDEKETAEKIQKSIGDSFAKSINPLFESLQKSIEGLREDVKALKEQTPSFRSEGLVNLSAIQKSMSFEKDEEGKTEINIVTQRSIASQAISKALDGIKDDEIKKSLESDALAFLMNPEAETVGENLARYMYGKGVKFVK</sequence>
<keyword evidence="1" id="KW-0175">Coiled coil</keyword>
<proteinExistence type="predicted"/>
<accession>A0A8S5V128</accession>
<name>A0A8S5V128_9CAUD</name>
<organism evidence="2">
    <name type="scientific">Siphoviridae sp. ct3r22</name>
    <dbReference type="NCBI Taxonomy" id="2825325"/>
    <lineage>
        <taxon>Viruses</taxon>
        <taxon>Duplodnaviria</taxon>
        <taxon>Heunggongvirae</taxon>
        <taxon>Uroviricota</taxon>
        <taxon>Caudoviricetes</taxon>
    </lineage>
</organism>
<reference evidence="2" key="1">
    <citation type="journal article" date="2021" name="Proc. Natl. Acad. Sci. U.S.A.">
        <title>A Catalog of Tens of Thousands of Viruses from Human Metagenomes Reveals Hidden Associations with Chronic Diseases.</title>
        <authorList>
            <person name="Tisza M.J."/>
            <person name="Buck C.B."/>
        </authorList>
    </citation>
    <scope>NUCLEOTIDE SEQUENCE</scope>
    <source>
        <strain evidence="2">Ct3r22</strain>
    </source>
</reference>
<evidence type="ECO:0000256" key="1">
    <source>
        <dbReference type="SAM" id="Coils"/>
    </source>
</evidence>
<evidence type="ECO:0000313" key="2">
    <source>
        <dbReference type="EMBL" id="DAG00456.1"/>
    </source>
</evidence>
<dbReference type="EMBL" id="BK016180">
    <property type="protein sequence ID" value="DAG00456.1"/>
    <property type="molecule type" value="Genomic_DNA"/>
</dbReference>
<protein>
    <submittedName>
        <fullName evidence="2">Uncharacterized protein</fullName>
    </submittedName>
</protein>